<evidence type="ECO:0000313" key="2">
    <source>
        <dbReference type="EMBL" id="RKI11051.1"/>
    </source>
</evidence>
<dbReference type="Proteomes" id="UP000278907">
    <property type="component" value="Unassembled WGS sequence"/>
</dbReference>
<evidence type="ECO:0000313" key="3">
    <source>
        <dbReference type="Proteomes" id="UP000278907"/>
    </source>
</evidence>
<name>A0ABX9QMI5_9BACT</name>
<dbReference type="EMBL" id="RAWI01000066">
    <property type="protein sequence ID" value="RKI11051.1"/>
    <property type="molecule type" value="Genomic_DNA"/>
</dbReference>
<dbReference type="Pfam" id="PF07676">
    <property type="entry name" value="PD40"/>
    <property type="match status" value="1"/>
</dbReference>
<reference evidence="2 3" key="1">
    <citation type="submission" date="2018-09" db="EMBL/GenBank/DDBJ databases">
        <authorList>
            <person name="Livingstone P.G."/>
            <person name="Whitworth D.E."/>
        </authorList>
    </citation>
    <scope>NUCLEOTIDE SEQUENCE [LARGE SCALE GENOMIC DNA]</scope>
    <source>
        <strain evidence="2 3">CA031B</strain>
    </source>
</reference>
<dbReference type="PANTHER" id="PTHR36842">
    <property type="entry name" value="PROTEIN TOLB HOMOLOG"/>
    <property type="match status" value="1"/>
</dbReference>
<comment type="similarity">
    <text evidence="1">Belongs to the TolB family.</text>
</comment>
<protein>
    <recommendedName>
        <fullName evidence="4">TolB protein protein</fullName>
    </recommendedName>
</protein>
<sequence length="359" mass="38782">MFAPSVPVHLGRGWHGEPEPQLGASAMMMGRSCILGAVLLTAACGVSNPEQEVAEDDVTAKTCLPNCPPPTKIAFASNRGSDPAHPINTYDIFVMGTDGTVLTRLTSDLVMDRRPKLNKARTRVVWQRDYGQTSPYFGDFEIVAANIDGSNMQRLTNWEGDDEQPAFSPDGTRIVFAHCASRCSLYLMDANGEHRTLLATDLQGSGSYLTPSFSPDGLKVVFGYEALSTSDIPFRGIYRINVDGTGLVRLNEGPSDWTSFFPVYNAAGTKIAFTASISVQGLFERDLYSMNADGTGLVALQNGPEDDQCPAYSPTADTLVFERLPGGTSSGEIFMRSVNGTLTNLTNTVSAHDVEPSWQ</sequence>
<evidence type="ECO:0008006" key="4">
    <source>
        <dbReference type="Google" id="ProtNLM"/>
    </source>
</evidence>
<comment type="caution">
    <text evidence="2">The sequence shown here is derived from an EMBL/GenBank/DDBJ whole genome shotgun (WGS) entry which is preliminary data.</text>
</comment>
<dbReference type="InterPro" id="IPR011659">
    <property type="entry name" value="WD40"/>
</dbReference>
<accession>A0ABX9QMI5</accession>
<proteinExistence type="inferred from homology"/>
<dbReference type="InterPro" id="IPR011042">
    <property type="entry name" value="6-blade_b-propeller_TolB-like"/>
</dbReference>
<dbReference type="Gene3D" id="2.120.10.30">
    <property type="entry name" value="TolB, C-terminal domain"/>
    <property type="match status" value="2"/>
</dbReference>
<dbReference type="SUPFAM" id="SSF69304">
    <property type="entry name" value="Tricorn protease N-terminal domain"/>
    <property type="match status" value="1"/>
</dbReference>
<organism evidence="2 3">
    <name type="scientific">Corallococcus praedator</name>
    <dbReference type="NCBI Taxonomy" id="2316724"/>
    <lineage>
        <taxon>Bacteria</taxon>
        <taxon>Pseudomonadati</taxon>
        <taxon>Myxococcota</taxon>
        <taxon>Myxococcia</taxon>
        <taxon>Myxococcales</taxon>
        <taxon>Cystobacterineae</taxon>
        <taxon>Myxococcaceae</taxon>
        <taxon>Corallococcus</taxon>
    </lineage>
</organism>
<dbReference type="PANTHER" id="PTHR36842:SF1">
    <property type="entry name" value="PROTEIN TOLB"/>
    <property type="match status" value="1"/>
</dbReference>
<evidence type="ECO:0000256" key="1">
    <source>
        <dbReference type="ARBA" id="ARBA00009820"/>
    </source>
</evidence>
<gene>
    <name evidence="2" type="ORF">D7Y13_11565</name>
</gene>
<keyword evidence="3" id="KW-1185">Reference proteome</keyword>